<reference evidence="1" key="1">
    <citation type="journal article" date="2019" name="bioRxiv">
        <title>The Genome of the Zebra Mussel, Dreissena polymorpha: A Resource for Invasive Species Research.</title>
        <authorList>
            <person name="McCartney M.A."/>
            <person name="Auch B."/>
            <person name="Kono T."/>
            <person name="Mallez S."/>
            <person name="Zhang Y."/>
            <person name="Obille A."/>
            <person name="Becker A."/>
            <person name="Abrahante J.E."/>
            <person name="Garbe J."/>
            <person name="Badalamenti J.P."/>
            <person name="Herman A."/>
            <person name="Mangelson H."/>
            <person name="Liachko I."/>
            <person name="Sullivan S."/>
            <person name="Sone E.D."/>
            <person name="Koren S."/>
            <person name="Silverstein K.A.T."/>
            <person name="Beckman K.B."/>
            <person name="Gohl D.M."/>
        </authorList>
    </citation>
    <scope>NUCLEOTIDE SEQUENCE</scope>
    <source>
        <strain evidence="1">Duluth1</strain>
        <tissue evidence="1">Whole animal</tissue>
    </source>
</reference>
<reference evidence="1" key="2">
    <citation type="submission" date="2020-11" db="EMBL/GenBank/DDBJ databases">
        <authorList>
            <person name="McCartney M.A."/>
            <person name="Auch B."/>
            <person name="Kono T."/>
            <person name="Mallez S."/>
            <person name="Becker A."/>
            <person name="Gohl D.M."/>
            <person name="Silverstein K.A.T."/>
            <person name="Koren S."/>
            <person name="Bechman K.B."/>
            <person name="Herman A."/>
            <person name="Abrahante J.E."/>
            <person name="Garbe J."/>
        </authorList>
    </citation>
    <scope>NUCLEOTIDE SEQUENCE</scope>
    <source>
        <strain evidence="1">Duluth1</strain>
        <tissue evidence="1">Whole animal</tissue>
    </source>
</reference>
<gene>
    <name evidence="1" type="ORF">DPMN_073918</name>
</gene>
<comment type="caution">
    <text evidence="1">The sequence shown here is derived from an EMBL/GenBank/DDBJ whole genome shotgun (WGS) entry which is preliminary data.</text>
</comment>
<proteinExistence type="predicted"/>
<accession>A0A9D4BMT8</accession>
<dbReference type="EMBL" id="JAIWYP010000015">
    <property type="protein sequence ID" value="KAH3698972.1"/>
    <property type="molecule type" value="Genomic_DNA"/>
</dbReference>
<sequence>MAFLDATSHRPKPQNGFPSTLSVLGIAVLRQFHYQHRTTPRNPGQNLCPMSATPVLYAATSAAPVLLSAM</sequence>
<name>A0A9D4BMT8_DREPO</name>
<evidence type="ECO:0000313" key="2">
    <source>
        <dbReference type="Proteomes" id="UP000828390"/>
    </source>
</evidence>
<evidence type="ECO:0000313" key="1">
    <source>
        <dbReference type="EMBL" id="KAH3698972.1"/>
    </source>
</evidence>
<protein>
    <submittedName>
        <fullName evidence="1">Uncharacterized protein</fullName>
    </submittedName>
</protein>
<keyword evidence="2" id="KW-1185">Reference proteome</keyword>
<dbReference type="Proteomes" id="UP000828390">
    <property type="component" value="Unassembled WGS sequence"/>
</dbReference>
<organism evidence="1 2">
    <name type="scientific">Dreissena polymorpha</name>
    <name type="common">Zebra mussel</name>
    <name type="synonym">Mytilus polymorpha</name>
    <dbReference type="NCBI Taxonomy" id="45954"/>
    <lineage>
        <taxon>Eukaryota</taxon>
        <taxon>Metazoa</taxon>
        <taxon>Spiralia</taxon>
        <taxon>Lophotrochozoa</taxon>
        <taxon>Mollusca</taxon>
        <taxon>Bivalvia</taxon>
        <taxon>Autobranchia</taxon>
        <taxon>Heteroconchia</taxon>
        <taxon>Euheterodonta</taxon>
        <taxon>Imparidentia</taxon>
        <taxon>Neoheterodontei</taxon>
        <taxon>Myida</taxon>
        <taxon>Dreissenoidea</taxon>
        <taxon>Dreissenidae</taxon>
        <taxon>Dreissena</taxon>
    </lineage>
</organism>
<dbReference type="AlphaFoldDB" id="A0A9D4BMT8"/>